<gene>
    <name evidence="10" type="ORF">BLA29_008847</name>
</gene>
<dbReference type="OrthoDB" id="6492459at2759"/>
<dbReference type="GO" id="GO:0006567">
    <property type="term" value="P:L-threonine catabolic process"/>
    <property type="evidence" value="ECO:0007669"/>
    <property type="project" value="TreeGrafter"/>
</dbReference>
<dbReference type="SUPFAM" id="SSF53686">
    <property type="entry name" value="Tryptophan synthase beta subunit-like PLP-dependent enzymes"/>
    <property type="match status" value="1"/>
</dbReference>
<dbReference type="Gene3D" id="3.40.50.1100">
    <property type="match status" value="1"/>
</dbReference>
<dbReference type="AlphaFoldDB" id="A0A1Y3AZG0"/>
<accession>A0A1Y3AZG0</accession>
<dbReference type="GO" id="GO:0006565">
    <property type="term" value="P:L-serine catabolic process"/>
    <property type="evidence" value="ECO:0007669"/>
    <property type="project" value="TreeGrafter"/>
</dbReference>
<reference evidence="10 11" key="1">
    <citation type="submission" date="2017-03" db="EMBL/GenBank/DDBJ databases">
        <title>Genome Survey of Euroglyphus maynei.</title>
        <authorList>
            <person name="Arlian L.G."/>
            <person name="Morgan M.S."/>
            <person name="Rider S.D."/>
        </authorList>
    </citation>
    <scope>NUCLEOTIDE SEQUENCE [LARGE SCALE GENOMIC DNA]</scope>
    <source>
        <strain evidence="10">Arlian Lab</strain>
        <tissue evidence="10">Whole body</tissue>
    </source>
</reference>
<evidence type="ECO:0000256" key="6">
    <source>
        <dbReference type="ARBA" id="ARBA00041766"/>
    </source>
</evidence>
<evidence type="ECO:0000256" key="1">
    <source>
        <dbReference type="ARBA" id="ARBA00001933"/>
    </source>
</evidence>
<dbReference type="GO" id="GO:0004794">
    <property type="term" value="F:threonine deaminase activity"/>
    <property type="evidence" value="ECO:0007669"/>
    <property type="project" value="TreeGrafter"/>
</dbReference>
<dbReference type="PANTHER" id="PTHR48078:SF2">
    <property type="entry name" value="CATABOLIC L-SERINE_THREONINE DEHYDRATASE"/>
    <property type="match status" value="1"/>
</dbReference>
<keyword evidence="4" id="KW-0663">Pyridoxal phosphate</keyword>
<dbReference type="GO" id="GO:0009097">
    <property type="term" value="P:isoleucine biosynthetic process"/>
    <property type="evidence" value="ECO:0007669"/>
    <property type="project" value="TreeGrafter"/>
</dbReference>
<dbReference type="InterPro" id="IPR050147">
    <property type="entry name" value="Ser/Thr_Dehydratase"/>
</dbReference>
<name>A0A1Y3AZG0_EURMA</name>
<sequence>QGHSTIVDEIAEDLDGEIPSIIVTCCGGGGLICGIVQGIRRHGWEKQTKILAIETVGTHSFNLCVKAGGKRVRLDKITSVVSSLAANEVCEQVVKYFRENQPQILSRLITDAEAAKACIHFANDHRFLIGLACATSIAGIYTGMVERILTKNEDFYEGLYDKKVEQEMNNNEGPVVVIVCGGCEISLNHLKEYRDLFGLHNI</sequence>
<evidence type="ECO:0000259" key="9">
    <source>
        <dbReference type="Pfam" id="PF00291"/>
    </source>
</evidence>
<evidence type="ECO:0000256" key="3">
    <source>
        <dbReference type="ARBA" id="ARBA00012093"/>
    </source>
</evidence>
<evidence type="ECO:0000256" key="5">
    <source>
        <dbReference type="ARBA" id="ARBA00023239"/>
    </source>
</evidence>
<organism evidence="10 11">
    <name type="scientific">Euroglyphus maynei</name>
    <name type="common">Mayne's house dust mite</name>
    <dbReference type="NCBI Taxonomy" id="6958"/>
    <lineage>
        <taxon>Eukaryota</taxon>
        <taxon>Metazoa</taxon>
        <taxon>Ecdysozoa</taxon>
        <taxon>Arthropoda</taxon>
        <taxon>Chelicerata</taxon>
        <taxon>Arachnida</taxon>
        <taxon>Acari</taxon>
        <taxon>Acariformes</taxon>
        <taxon>Sarcoptiformes</taxon>
        <taxon>Astigmata</taxon>
        <taxon>Psoroptidia</taxon>
        <taxon>Analgoidea</taxon>
        <taxon>Pyroglyphidae</taxon>
        <taxon>Pyroglyphinae</taxon>
        <taxon>Euroglyphus</taxon>
    </lineage>
</organism>
<feature type="domain" description="Tryptophan synthase beta chain-like PALP" evidence="9">
    <location>
        <begin position="1"/>
        <end position="140"/>
    </location>
</feature>
<evidence type="ECO:0000313" key="10">
    <source>
        <dbReference type="EMBL" id="OTF73912.1"/>
    </source>
</evidence>
<protein>
    <recommendedName>
        <fullName evidence="3">L-serine ammonia-lyase</fullName>
        <ecNumber evidence="3">4.3.1.17</ecNumber>
    </recommendedName>
    <alternativeName>
        <fullName evidence="6">L-serine deaminase</fullName>
    </alternativeName>
    <alternativeName>
        <fullName evidence="7">L-threonine dehydratase</fullName>
    </alternativeName>
</protein>
<evidence type="ECO:0000256" key="8">
    <source>
        <dbReference type="ARBA" id="ARBA00049406"/>
    </source>
</evidence>
<feature type="non-terminal residue" evidence="10">
    <location>
        <position position="1"/>
    </location>
</feature>
<dbReference type="Pfam" id="PF00291">
    <property type="entry name" value="PALP"/>
    <property type="match status" value="1"/>
</dbReference>
<proteinExistence type="inferred from homology"/>
<dbReference type="Proteomes" id="UP000194236">
    <property type="component" value="Unassembled WGS sequence"/>
</dbReference>
<dbReference type="InterPro" id="IPR036052">
    <property type="entry name" value="TrpB-like_PALP_sf"/>
</dbReference>
<dbReference type="PANTHER" id="PTHR48078">
    <property type="entry name" value="THREONINE DEHYDRATASE, MITOCHONDRIAL-RELATED"/>
    <property type="match status" value="1"/>
</dbReference>
<dbReference type="EMBL" id="MUJZ01049492">
    <property type="protein sequence ID" value="OTF73912.1"/>
    <property type="molecule type" value="Genomic_DNA"/>
</dbReference>
<evidence type="ECO:0000256" key="4">
    <source>
        <dbReference type="ARBA" id="ARBA00022898"/>
    </source>
</evidence>
<keyword evidence="11" id="KW-1185">Reference proteome</keyword>
<dbReference type="EC" id="4.3.1.17" evidence="3"/>
<evidence type="ECO:0000256" key="2">
    <source>
        <dbReference type="ARBA" id="ARBA00010869"/>
    </source>
</evidence>
<comment type="cofactor">
    <cofactor evidence="1">
        <name>pyridoxal 5'-phosphate</name>
        <dbReference type="ChEBI" id="CHEBI:597326"/>
    </cofactor>
</comment>
<evidence type="ECO:0000256" key="7">
    <source>
        <dbReference type="ARBA" id="ARBA00042605"/>
    </source>
</evidence>
<dbReference type="GO" id="GO:0003941">
    <property type="term" value="F:L-serine ammonia-lyase activity"/>
    <property type="evidence" value="ECO:0007669"/>
    <property type="project" value="UniProtKB-EC"/>
</dbReference>
<keyword evidence="5" id="KW-0456">Lyase</keyword>
<dbReference type="InterPro" id="IPR001926">
    <property type="entry name" value="TrpB-like_PALP"/>
</dbReference>
<evidence type="ECO:0000313" key="11">
    <source>
        <dbReference type="Proteomes" id="UP000194236"/>
    </source>
</evidence>
<comment type="catalytic activity">
    <reaction evidence="8">
        <text>L-serine = pyruvate + NH4(+)</text>
        <dbReference type="Rhea" id="RHEA:19169"/>
        <dbReference type="ChEBI" id="CHEBI:15361"/>
        <dbReference type="ChEBI" id="CHEBI:28938"/>
        <dbReference type="ChEBI" id="CHEBI:33384"/>
        <dbReference type="EC" id="4.3.1.17"/>
    </reaction>
</comment>
<comment type="similarity">
    <text evidence="2">Belongs to the serine/threonine dehydratase family.</text>
</comment>
<comment type="caution">
    <text evidence="10">The sequence shown here is derived from an EMBL/GenBank/DDBJ whole genome shotgun (WGS) entry which is preliminary data.</text>
</comment>